<gene>
    <name evidence="3" type="ORF">DM02DRAFT_610492</name>
</gene>
<feature type="transmembrane region" description="Helical" evidence="1">
    <location>
        <begin position="413"/>
        <end position="435"/>
    </location>
</feature>
<dbReference type="PANTHER" id="PTHR23028">
    <property type="entry name" value="ACETYLTRANSFERASE"/>
    <property type="match status" value="1"/>
</dbReference>
<keyword evidence="4" id="KW-1185">Reference proteome</keyword>
<keyword evidence="1" id="KW-0812">Transmembrane</keyword>
<sequence>MHKSITTPIMQLSTRSSTAWIDGVRGFAAVIVVIGHVFYSQIGFRFQGFHTHPININSSILQLPPFHIIIASHAMVPLFFVISGYCLSLSFIRRRQNNPHDLSALLEIISSAAFRRGIRLFVPVAVMAVVAQAVLYFGGYCWEWRDNPRAAALVKDSNSNPIQTPLIHHIFFLSDYFSSVVAAIIYGFKAPPASGLNPALWTIPAEFRGSFLVYICLIGLARVREAPRLWILAFIAVLLLGEGTWDLFTFIGGLLIAELQQKLSPEHNTTEKIAASSSADCHSNTEMNRKYSVKLMMLSFLTLGLYLLCMPDADGAREYGPVYAILQPLTPEKWRKSWAVTENWRSIGAVGFTTALCFEPSFQRPFNSRAGQYFGKISFTLYLVHQLIARVFLLRLGKLSWLLGGTRGHTFLLYPLIVLMVLFSFWTSSLLVRFLDRWPVSLAKRVERCLLR</sequence>
<name>A0A2V1E914_9PLEO</name>
<feature type="transmembrane region" description="Helical" evidence="1">
    <location>
        <begin position="229"/>
        <end position="257"/>
    </location>
</feature>
<feature type="transmembrane region" description="Helical" evidence="1">
    <location>
        <begin position="120"/>
        <end position="139"/>
    </location>
</feature>
<dbReference type="GO" id="GO:0016747">
    <property type="term" value="F:acyltransferase activity, transferring groups other than amino-acyl groups"/>
    <property type="evidence" value="ECO:0007669"/>
    <property type="project" value="InterPro"/>
</dbReference>
<reference evidence="3 4" key="1">
    <citation type="journal article" date="2018" name="Sci. Rep.">
        <title>Comparative genomics provides insights into the lifestyle and reveals functional heterogeneity of dark septate endophytic fungi.</title>
        <authorList>
            <person name="Knapp D.G."/>
            <person name="Nemeth J.B."/>
            <person name="Barry K."/>
            <person name="Hainaut M."/>
            <person name="Henrissat B."/>
            <person name="Johnson J."/>
            <person name="Kuo A."/>
            <person name="Lim J.H.P."/>
            <person name="Lipzen A."/>
            <person name="Nolan M."/>
            <person name="Ohm R.A."/>
            <person name="Tamas L."/>
            <person name="Grigoriev I.V."/>
            <person name="Spatafora J.W."/>
            <person name="Nagy L.G."/>
            <person name="Kovacs G.M."/>
        </authorList>
    </citation>
    <scope>NUCLEOTIDE SEQUENCE [LARGE SCALE GENOMIC DNA]</scope>
    <source>
        <strain evidence="3 4">DSE2036</strain>
    </source>
</reference>
<protein>
    <recommendedName>
        <fullName evidence="2">Acyltransferase 3 domain-containing protein</fullName>
    </recommendedName>
</protein>
<feature type="transmembrane region" description="Helical" evidence="1">
    <location>
        <begin position="295"/>
        <end position="313"/>
    </location>
</feature>
<dbReference type="InterPro" id="IPR050879">
    <property type="entry name" value="Acyltransferase_3"/>
</dbReference>
<evidence type="ECO:0000256" key="1">
    <source>
        <dbReference type="SAM" id="Phobius"/>
    </source>
</evidence>
<accession>A0A2V1E914</accession>
<evidence type="ECO:0000313" key="3">
    <source>
        <dbReference type="EMBL" id="PVI05810.1"/>
    </source>
</evidence>
<evidence type="ECO:0000313" key="4">
    <source>
        <dbReference type="Proteomes" id="UP000244855"/>
    </source>
</evidence>
<feature type="transmembrane region" description="Helical" evidence="1">
    <location>
        <begin position="66"/>
        <end position="87"/>
    </location>
</feature>
<dbReference type="EMBL" id="KZ805312">
    <property type="protein sequence ID" value="PVI05810.1"/>
    <property type="molecule type" value="Genomic_DNA"/>
</dbReference>
<proteinExistence type="predicted"/>
<feature type="transmembrane region" description="Helical" evidence="1">
    <location>
        <begin position="374"/>
        <end position="393"/>
    </location>
</feature>
<evidence type="ECO:0000259" key="2">
    <source>
        <dbReference type="Pfam" id="PF01757"/>
    </source>
</evidence>
<dbReference type="Proteomes" id="UP000244855">
    <property type="component" value="Unassembled WGS sequence"/>
</dbReference>
<dbReference type="Pfam" id="PF01757">
    <property type="entry name" value="Acyl_transf_3"/>
    <property type="match status" value="1"/>
</dbReference>
<feature type="transmembrane region" description="Helical" evidence="1">
    <location>
        <begin position="166"/>
        <end position="188"/>
    </location>
</feature>
<keyword evidence="1" id="KW-0472">Membrane</keyword>
<dbReference type="InterPro" id="IPR002656">
    <property type="entry name" value="Acyl_transf_3_dom"/>
</dbReference>
<dbReference type="AlphaFoldDB" id="A0A2V1E914"/>
<organism evidence="3 4">
    <name type="scientific">Periconia macrospinosa</name>
    <dbReference type="NCBI Taxonomy" id="97972"/>
    <lineage>
        <taxon>Eukaryota</taxon>
        <taxon>Fungi</taxon>
        <taxon>Dikarya</taxon>
        <taxon>Ascomycota</taxon>
        <taxon>Pezizomycotina</taxon>
        <taxon>Dothideomycetes</taxon>
        <taxon>Pleosporomycetidae</taxon>
        <taxon>Pleosporales</taxon>
        <taxon>Massarineae</taxon>
        <taxon>Periconiaceae</taxon>
        <taxon>Periconia</taxon>
    </lineage>
</organism>
<dbReference type="PANTHER" id="PTHR23028:SF134">
    <property type="entry name" value="PUTATIVE (AFU_ORTHOLOGUE AFUA_4G08520)-RELATED"/>
    <property type="match status" value="1"/>
</dbReference>
<dbReference type="STRING" id="97972.A0A2V1E914"/>
<feature type="domain" description="Acyltransferase 3" evidence="2">
    <location>
        <begin position="19"/>
        <end position="425"/>
    </location>
</feature>
<dbReference type="OrthoDB" id="5819582at2759"/>
<feature type="transmembrane region" description="Helical" evidence="1">
    <location>
        <begin position="20"/>
        <end position="39"/>
    </location>
</feature>
<keyword evidence="1" id="KW-1133">Transmembrane helix</keyword>